<sequence>MLFGKKEDYKDKKSLIIYFSRADENYSVGYIDKGNTEVIAEYIQKLTGANMFKVEPEIPYAKDYDTCINEAKERQASHNAPIKEDIPDISSYEVIYIGSPVYWGDMPEELVTALKNVDLIGKVIRPFVTHEGSGLANIPSQIKEVCKGAEVMNGLAIRGSAVGSSKNKVEEWL</sequence>
<dbReference type="PANTHER" id="PTHR39201">
    <property type="entry name" value="EXPORTED PROTEIN-RELATED"/>
    <property type="match status" value="1"/>
</dbReference>
<dbReference type="InterPro" id="IPR008254">
    <property type="entry name" value="Flavodoxin/NO_synth"/>
</dbReference>
<dbReference type="Proteomes" id="UP000886786">
    <property type="component" value="Unassembled WGS sequence"/>
</dbReference>
<reference evidence="2" key="2">
    <citation type="journal article" date="2021" name="PeerJ">
        <title>Extensive microbial diversity within the chicken gut microbiome revealed by metagenomics and culture.</title>
        <authorList>
            <person name="Gilroy R."/>
            <person name="Ravi A."/>
            <person name="Getino M."/>
            <person name="Pursley I."/>
            <person name="Horton D.L."/>
            <person name="Alikhan N.F."/>
            <person name="Baker D."/>
            <person name="Gharbi K."/>
            <person name="Hall N."/>
            <person name="Watson M."/>
            <person name="Adriaenssens E.M."/>
            <person name="Foster-Nyarko E."/>
            <person name="Jarju S."/>
            <person name="Secka A."/>
            <person name="Antonio M."/>
            <person name="Oren A."/>
            <person name="Chaudhuri R.R."/>
            <person name="La Ragione R."/>
            <person name="Hildebrand F."/>
            <person name="Pallen M.J."/>
        </authorList>
    </citation>
    <scope>NUCLEOTIDE SEQUENCE</scope>
    <source>
        <strain evidence="2">CHK147-3167</strain>
    </source>
</reference>
<organism evidence="2 3">
    <name type="scientific">Candidatus Coprosoma intestinipullorum</name>
    <dbReference type="NCBI Taxonomy" id="2840752"/>
    <lineage>
        <taxon>Bacteria</taxon>
        <taxon>Bacillati</taxon>
        <taxon>Bacillota</taxon>
        <taxon>Bacillota incertae sedis</taxon>
        <taxon>Candidatus Coprosoma</taxon>
    </lineage>
</organism>
<protein>
    <submittedName>
        <fullName evidence="2">Flavodoxin</fullName>
    </submittedName>
</protein>
<dbReference type="PANTHER" id="PTHR39201:SF1">
    <property type="entry name" value="FLAVODOXIN-LIKE DOMAIN-CONTAINING PROTEIN"/>
    <property type="match status" value="1"/>
</dbReference>
<dbReference type="EMBL" id="DVFV01000025">
    <property type="protein sequence ID" value="HIQ90227.1"/>
    <property type="molecule type" value="Genomic_DNA"/>
</dbReference>
<accession>A0A9D1CY02</accession>
<comment type="caution">
    <text evidence="2">The sequence shown here is derived from an EMBL/GenBank/DDBJ whole genome shotgun (WGS) entry which is preliminary data.</text>
</comment>
<dbReference type="AlphaFoldDB" id="A0A9D1CY02"/>
<dbReference type="InterPro" id="IPR029039">
    <property type="entry name" value="Flavoprotein-like_sf"/>
</dbReference>
<gene>
    <name evidence="2" type="ORF">IAB27_01170</name>
</gene>
<feature type="domain" description="Flavodoxin-like" evidence="1">
    <location>
        <begin position="33"/>
        <end position="172"/>
    </location>
</feature>
<dbReference type="GO" id="GO:0010181">
    <property type="term" value="F:FMN binding"/>
    <property type="evidence" value="ECO:0007669"/>
    <property type="project" value="InterPro"/>
</dbReference>
<evidence type="ECO:0000313" key="2">
    <source>
        <dbReference type="EMBL" id="HIQ90227.1"/>
    </source>
</evidence>
<evidence type="ECO:0000313" key="3">
    <source>
        <dbReference type="Proteomes" id="UP000886786"/>
    </source>
</evidence>
<dbReference type="Gene3D" id="3.40.50.360">
    <property type="match status" value="1"/>
</dbReference>
<dbReference type="Pfam" id="PF12682">
    <property type="entry name" value="Flavodoxin_4"/>
    <property type="match status" value="1"/>
</dbReference>
<name>A0A9D1CY02_9FIRM</name>
<dbReference type="GO" id="GO:0016651">
    <property type="term" value="F:oxidoreductase activity, acting on NAD(P)H"/>
    <property type="evidence" value="ECO:0007669"/>
    <property type="project" value="UniProtKB-ARBA"/>
</dbReference>
<dbReference type="SUPFAM" id="SSF52218">
    <property type="entry name" value="Flavoproteins"/>
    <property type="match status" value="1"/>
</dbReference>
<evidence type="ECO:0000259" key="1">
    <source>
        <dbReference type="Pfam" id="PF12682"/>
    </source>
</evidence>
<reference evidence="2" key="1">
    <citation type="submission" date="2020-10" db="EMBL/GenBank/DDBJ databases">
        <authorList>
            <person name="Gilroy R."/>
        </authorList>
    </citation>
    <scope>NUCLEOTIDE SEQUENCE</scope>
    <source>
        <strain evidence="2">CHK147-3167</strain>
    </source>
</reference>
<proteinExistence type="predicted"/>